<dbReference type="Pfam" id="PF00271">
    <property type="entry name" value="Helicase_C"/>
    <property type="match status" value="1"/>
</dbReference>
<evidence type="ECO:0000256" key="1">
    <source>
        <dbReference type="ARBA" id="ARBA00022515"/>
    </source>
</evidence>
<evidence type="ECO:0000256" key="10">
    <source>
        <dbReference type="ARBA" id="ARBA00023235"/>
    </source>
</evidence>
<dbReference type="SUPFAM" id="SSF52540">
    <property type="entry name" value="P-loop containing nucleoside triphosphate hydrolases"/>
    <property type="match status" value="2"/>
</dbReference>
<evidence type="ECO:0000313" key="16">
    <source>
        <dbReference type="Proteomes" id="UP000238196"/>
    </source>
</evidence>
<dbReference type="FunFam" id="3.40.1440.60:FF:000001">
    <property type="entry name" value="Primosomal protein N"/>
    <property type="match status" value="1"/>
</dbReference>
<dbReference type="SMART" id="SM00490">
    <property type="entry name" value="HELICc"/>
    <property type="match status" value="1"/>
</dbReference>
<evidence type="ECO:0000256" key="3">
    <source>
        <dbReference type="ARBA" id="ARBA00022723"/>
    </source>
</evidence>
<dbReference type="NCBIfam" id="NF004067">
    <property type="entry name" value="PRK05580.1-4"/>
    <property type="match status" value="1"/>
</dbReference>
<dbReference type="AlphaFoldDB" id="A0A2S5KLA7"/>
<dbReference type="EC" id="5.6.2.4" evidence="12"/>
<feature type="domain" description="Helicase ATP-binding" evidence="13">
    <location>
        <begin position="236"/>
        <end position="402"/>
    </location>
</feature>
<dbReference type="InterPro" id="IPR005259">
    <property type="entry name" value="PriA"/>
</dbReference>
<evidence type="ECO:0000256" key="12">
    <source>
        <dbReference type="HAMAP-Rule" id="MF_00983"/>
    </source>
</evidence>
<dbReference type="InterPro" id="IPR001650">
    <property type="entry name" value="Helicase_C-like"/>
</dbReference>
<dbReference type="GO" id="GO:0008270">
    <property type="term" value="F:zinc ion binding"/>
    <property type="evidence" value="ECO:0007669"/>
    <property type="project" value="UniProtKB-UniRule"/>
</dbReference>
<dbReference type="GO" id="GO:0006269">
    <property type="term" value="P:DNA replication, synthesis of primer"/>
    <property type="evidence" value="ECO:0007669"/>
    <property type="project" value="UniProtKB-KW"/>
</dbReference>
<comment type="function">
    <text evidence="12">Initiates the restart of stalled replication forks, which reloads the replicative helicase on sites other than the origin of replication. Recognizes and binds to abandoned replication forks and remodels them to uncover a helicase loading site. Promotes assembly of the primosome at these replication forks.</text>
</comment>
<dbReference type="InterPro" id="IPR014001">
    <property type="entry name" value="Helicase_ATP-bd"/>
</dbReference>
<feature type="binding site" evidence="12">
    <location>
        <position position="504"/>
    </location>
    <ligand>
        <name>Zn(2+)</name>
        <dbReference type="ChEBI" id="CHEBI:29105"/>
        <label>1</label>
    </ligand>
</feature>
<dbReference type="PROSITE" id="PS51192">
    <property type="entry name" value="HELICASE_ATP_BIND_1"/>
    <property type="match status" value="1"/>
</dbReference>
<comment type="subunit">
    <text evidence="12">Component of the replication restart primosome.</text>
</comment>
<dbReference type="FunFam" id="3.40.50.300:FF:000489">
    <property type="entry name" value="Primosome assembly protein PriA"/>
    <property type="match status" value="1"/>
</dbReference>
<dbReference type="GO" id="GO:0006302">
    <property type="term" value="P:double-strand break repair"/>
    <property type="evidence" value="ECO:0007669"/>
    <property type="project" value="InterPro"/>
</dbReference>
<dbReference type="EMBL" id="PRLP01000096">
    <property type="protein sequence ID" value="PPC75425.1"/>
    <property type="molecule type" value="Genomic_DNA"/>
</dbReference>
<keyword evidence="3 12" id="KW-0479">Metal-binding</keyword>
<evidence type="ECO:0000256" key="9">
    <source>
        <dbReference type="ARBA" id="ARBA00023125"/>
    </source>
</evidence>
<evidence type="ECO:0000313" key="15">
    <source>
        <dbReference type="EMBL" id="PPC75425.1"/>
    </source>
</evidence>
<comment type="catalytic activity">
    <reaction evidence="12">
        <text>Couples ATP hydrolysis with the unwinding of duplex DNA by translocating in the 3'-5' direction.</text>
        <dbReference type="EC" id="5.6.2.4"/>
    </reaction>
</comment>
<dbReference type="CDD" id="cd17929">
    <property type="entry name" value="DEXHc_priA"/>
    <property type="match status" value="1"/>
</dbReference>
<keyword evidence="8 12" id="KW-0067">ATP-binding</keyword>
<keyword evidence="7 12" id="KW-0862">Zinc</keyword>
<evidence type="ECO:0000256" key="11">
    <source>
        <dbReference type="ARBA" id="ARBA00048988"/>
    </source>
</evidence>
<keyword evidence="5 12" id="KW-0378">Hydrolase</keyword>
<dbReference type="Proteomes" id="UP000238196">
    <property type="component" value="Unassembled WGS sequence"/>
</dbReference>
<evidence type="ECO:0000256" key="6">
    <source>
        <dbReference type="ARBA" id="ARBA00022806"/>
    </source>
</evidence>
<comment type="similarity">
    <text evidence="12">Belongs to the helicase family. PriA subfamily.</text>
</comment>
<feature type="binding site" evidence="12">
    <location>
        <position position="461"/>
    </location>
    <ligand>
        <name>Zn(2+)</name>
        <dbReference type="ChEBI" id="CHEBI:29105"/>
        <label>1</label>
    </ligand>
</feature>
<reference evidence="15 16" key="1">
    <citation type="submission" date="2018-02" db="EMBL/GenBank/DDBJ databases">
        <title>novel marine gammaproteobacteria from coastal saline agro ecosystem.</title>
        <authorList>
            <person name="Krishnan R."/>
            <person name="Ramesh Kumar N."/>
        </authorList>
    </citation>
    <scope>NUCLEOTIDE SEQUENCE [LARGE SCALE GENOMIC DNA]</scope>
    <source>
        <strain evidence="15 16">228</strain>
    </source>
</reference>
<dbReference type="GO" id="GO:0005524">
    <property type="term" value="F:ATP binding"/>
    <property type="evidence" value="ECO:0007669"/>
    <property type="project" value="UniProtKB-UniRule"/>
</dbReference>
<feature type="binding site" evidence="12">
    <location>
        <position position="473"/>
    </location>
    <ligand>
        <name>Zn(2+)</name>
        <dbReference type="ChEBI" id="CHEBI:29105"/>
        <label>2</label>
    </ligand>
</feature>
<dbReference type="Pfam" id="PF00270">
    <property type="entry name" value="DEAD"/>
    <property type="match status" value="1"/>
</dbReference>
<dbReference type="Pfam" id="PF17764">
    <property type="entry name" value="PriA_3primeBD"/>
    <property type="match status" value="1"/>
</dbReference>
<dbReference type="InterPro" id="IPR011545">
    <property type="entry name" value="DEAD/DEAH_box_helicase_dom"/>
</dbReference>
<keyword evidence="6 12" id="KW-0347">Helicase</keyword>
<dbReference type="GO" id="GO:0043138">
    <property type="term" value="F:3'-5' DNA helicase activity"/>
    <property type="evidence" value="ECO:0007669"/>
    <property type="project" value="UniProtKB-EC"/>
</dbReference>
<dbReference type="GO" id="GO:0003677">
    <property type="term" value="F:DNA binding"/>
    <property type="evidence" value="ECO:0007669"/>
    <property type="project" value="UniProtKB-UniRule"/>
</dbReference>
<evidence type="ECO:0000259" key="13">
    <source>
        <dbReference type="PROSITE" id="PS51192"/>
    </source>
</evidence>
<dbReference type="GO" id="GO:0016887">
    <property type="term" value="F:ATP hydrolysis activity"/>
    <property type="evidence" value="ECO:0007669"/>
    <property type="project" value="RHEA"/>
</dbReference>
<evidence type="ECO:0000256" key="5">
    <source>
        <dbReference type="ARBA" id="ARBA00022801"/>
    </source>
</evidence>
<comment type="catalytic activity">
    <reaction evidence="11 12">
        <text>ATP + H2O = ADP + phosphate + H(+)</text>
        <dbReference type="Rhea" id="RHEA:13065"/>
        <dbReference type="ChEBI" id="CHEBI:15377"/>
        <dbReference type="ChEBI" id="CHEBI:15378"/>
        <dbReference type="ChEBI" id="CHEBI:30616"/>
        <dbReference type="ChEBI" id="CHEBI:43474"/>
        <dbReference type="ChEBI" id="CHEBI:456216"/>
        <dbReference type="EC" id="5.6.2.4"/>
    </reaction>
</comment>
<evidence type="ECO:0000256" key="7">
    <source>
        <dbReference type="ARBA" id="ARBA00022833"/>
    </source>
</evidence>
<dbReference type="PANTHER" id="PTHR30580">
    <property type="entry name" value="PRIMOSOMAL PROTEIN N"/>
    <property type="match status" value="1"/>
</dbReference>
<dbReference type="Gene3D" id="3.40.1440.60">
    <property type="entry name" value="PriA, 3(prime) DNA-binding domain"/>
    <property type="match status" value="1"/>
</dbReference>
<feature type="binding site" evidence="12">
    <location>
        <position position="464"/>
    </location>
    <ligand>
        <name>Zn(2+)</name>
        <dbReference type="ChEBI" id="CHEBI:29105"/>
        <label>1</label>
    </ligand>
</feature>
<keyword evidence="9 12" id="KW-0238">DNA-binding</keyword>
<dbReference type="Gene3D" id="3.40.50.300">
    <property type="entry name" value="P-loop containing nucleotide triphosphate hydrolases"/>
    <property type="match status" value="2"/>
</dbReference>
<keyword evidence="10 12" id="KW-0413">Isomerase</keyword>
<dbReference type="OrthoDB" id="5287268at2"/>
<dbReference type="InterPro" id="IPR041236">
    <property type="entry name" value="PriA_C"/>
</dbReference>
<dbReference type="PANTHER" id="PTHR30580:SF0">
    <property type="entry name" value="PRIMOSOMAL PROTEIN N"/>
    <property type="match status" value="1"/>
</dbReference>
<protein>
    <recommendedName>
        <fullName evidence="12">Replication restart protein PriA</fullName>
    </recommendedName>
    <alternativeName>
        <fullName evidence="12">ATP-dependent DNA helicase PriA</fullName>
        <ecNumber evidence="12">5.6.2.4</ecNumber>
    </alternativeName>
    <alternativeName>
        <fullName evidence="12">DNA 3'-5' helicase PriA</fullName>
    </alternativeName>
</protein>
<sequence>MASILHARIQLPLGDHNVPAATSAIILKVALPVPLFRLFDYYPPDSVKADELQPGQRIHVNFGHRQLLGIIVAISDEASIERDKIRPALTLLDQEPVLSASILKLLNWAASYYCHPLGEVLYHALPVALRQGKPAHFPTQTLWKLTELGGNTRPSSLSGSRQQQLLEELQRVPQGLSQEALRTLEYSSQTLSSLQKRGLIHSFSREQRPHAPDGNLLNEVHLSLNAQQQNALDTLLQRDQGFSVTLLEGVTGSGKTEVYLQLIEHHLLQKQQVLVLVPEIGLTPQTLRRFKHRFNVNVVILHSGMNDNERLHAWLEAREGIAQILIGTRSALMVPLPRLGLIVIDEEHDASFKQHEGFRYHARDLAIVRAKQADVPVLLGSATPSLESLHNVERGSYYHLRMLQRAGNAEAPRLHCLDIRKRPLTQGFSAPLLESIRRHIEQGQQVMVFLNRRGFAPTLHCSDCGWLAECASCDARMTLHKQSRRLVCHHCDYQAAIPLRCPSCGSAALEPIGQGTERSEDALSDIFPDVPVIRIDRDSVRGKQRMETLLEPVHKGHPCILLGTQMLAKGHHFPDVTLVAIIDADQGLFSADFRGMERMAQLLVQVAGRAGRAQKPGEVILQTEHADHPMLATLCEQGYDAFAREELHSRQHVGLPPWQPMALLRADHRRPAIALEWLSSIRQALQDYILQQHWGHEIQLAGPLPASMEKRHDRYRALLHLYGSQRRELHHLLQWLCAFIELNPPPGDLRWSVDVDPADTF</sequence>
<comment type="cofactor">
    <cofactor evidence="12">
        <name>Zn(2+)</name>
        <dbReference type="ChEBI" id="CHEBI:29105"/>
    </cofactor>
    <text evidence="12">Binds 2 zinc ions per subunit.</text>
</comment>
<feature type="binding site" evidence="12">
    <location>
        <position position="488"/>
    </location>
    <ligand>
        <name>Zn(2+)</name>
        <dbReference type="ChEBI" id="CHEBI:29105"/>
        <label>2</label>
    </ligand>
</feature>
<dbReference type="PROSITE" id="PS51194">
    <property type="entry name" value="HELICASE_CTER"/>
    <property type="match status" value="1"/>
</dbReference>
<dbReference type="InterPro" id="IPR027417">
    <property type="entry name" value="P-loop_NTPase"/>
</dbReference>
<dbReference type="NCBIfam" id="TIGR00595">
    <property type="entry name" value="priA"/>
    <property type="match status" value="1"/>
</dbReference>
<feature type="binding site" evidence="12">
    <location>
        <position position="501"/>
    </location>
    <ligand>
        <name>Zn(2+)</name>
        <dbReference type="ChEBI" id="CHEBI:29105"/>
        <label>1</label>
    </ligand>
</feature>
<dbReference type="NCBIfam" id="NF004065">
    <property type="entry name" value="PRK05580.1-1"/>
    <property type="match status" value="1"/>
</dbReference>
<evidence type="ECO:0000256" key="8">
    <source>
        <dbReference type="ARBA" id="ARBA00022840"/>
    </source>
</evidence>
<feature type="domain" description="Helicase C-terminal" evidence="14">
    <location>
        <begin position="496"/>
        <end position="655"/>
    </location>
</feature>
<gene>
    <name evidence="12" type="primary">priA</name>
    <name evidence="15" type="ORF">C4K68_20895</name>
</gene>
<dbReference type="GO" id="GO:0006310">
    <property type="term" value="P:DNA recombination"/>
    <property type="evidence" value="ECO:0007669"/>
    <property type="project" value="InterPro"/>
</dbReference>
<evidence type="ECO:0000259" key="14">
    <source>
        <dbReference type="PROSITE" id="PS51194"/>
    </source>
</evidence>
<feature type="binding site" evidence="12">
    <location>
        <position position="470"/>
    </location>
    <ligand>
        <name>Zn(2+)</name>
        <dbReference type="ChEBI" id="CHEBI:29105"/>
        <label>2</label>
    </ligand>
</feature>
<keyword evidence="2 12" id="KW-0235">DNA replication</keyword>
<dbReference type="GO" id="GO:0006270">
    <property type="term" value="P:DNA replication initiation"/>
    <property type="evidence" value="ECO:0007669"/>
    <property type="project" value="TreeGrafter"/>
</dbReference>
<dbReference type="InterPro" id="IPR041222">
    <property type="entry name" value="PriA_3primeBD"/>
</dbReference>
<evidence type="ECO:0000256" key="2">
    <source>
        <dbReference type="ARBA" id="ARBA00022705"/>
    </source>
</evidence>
<dbReference type="CDD" id="cd18804">
    <property type="entry name" value="SF2_C_priA"/>
    <property type="match status" value="1"/>
</dbReference>
<dbReference type="HAMAP" id="MF_00983">
    <property type="entry name" value="PriA"/>
    <property type="match status" value="1"/>
</dbReference>
<evidence type="ECO:0000256" key="4">
    <source>
        <dbReference type="ARBA" id="ARBA00022741"/>
    </source>
</evidence>
<organism evidence="15 16">
    <name type="scientific">Proteobacteria bacterium 228</name>
    <dbReference type="NCBI Taxonomy" id="2083153"/>
    <lineage>
        <taxon>Bacteria</taxon>
        <taxon>Pseudomonadati</taxon>
        <taxon>Pseudomonadota</taxon>
    </lineage>
</organism>
<dbReference type="GO" id="GO:1990077">
    <property type="term" value="C:primosome complex"/>
    <property type="evidence" value="ECO:0007669"/>
    <property type="project" value="UniProtKB-UniRule"/>
</dbReference>
<accession>A0A2S5KLA7</accession>
<proteinExistence type="inferred from homology"/>
<dbReference type="Pfam" id="PF18074">
    <property type="entry name" value="PriA_C"/>
    <property type="match status" value="1"/>
</dbReference>
<comment type="caution">
    <text evidence="15">The sequence shown here is derived from an EMBL/GenBank/DDBJ whole genome shotgun (WGS) entry which is preliminary data.</text>
</comment>
<name>A0A2S5KLA7_9PROT</name>
<feature type="binding site" evidence="12">
    <location>
        <position position="491"/>
    </location>
    <ligand>
        <name>Zn(2+)</name>
        <dbReference type="ChEBI" id="CHEBI:29105"/>
        <label>2</label>
    </ligand>
</feature>
<dbReference type="InterPro" id="IPR042115">
    <property type="entry name" value="PriA_3primeBD_sf"/>
</dbReference>
<keyword evidence="4 12" id="KW-0547">Nucleotide-binding</keyword>
<keyword evidence="1 12" id="KW-0639">Primosome</keyword>
<dbReference type="SMART" id="SM00487">
    <property type="entry name" value="DEXDc"/>
    <property type="match status" value="1"/>
</dbReference>
<dbReference type="InterPro" id="IPR040498">
    <property type="entry name" value="PriA_CRR"/>
</dbReference>
<dbReference type="Pfam" id="PF18319">
    <property type="entry name" value="Zn_ribbon_PriA"/>
    <property type="match status" value="1"/>
</dbReference>